<proteinExistence type="predicted"/>
<keyword evidence="1" id="KW-0812">Transmembrane</keyword>
<accession>A0A380S993</accession>
<evidence type="ECO:0000313" key="3">
    <source>
        <dbReference type="Proteomes" id="UP000255423"/>
    </source>
</evidence>
<reference evidence="2 3" key="1">
    <citation type="submission" date="2017-08" db="EMBL/GenBank/DDBJ databases">
        <authorList>
            <person name="de Groot N.N."/>
        </authorList>
    </citation>
    <scope>NUCLEOTIDE SEQUENCE [LARGE SCALE GENOMIC DNA]</scope>
    <source>
        <strain evidence="2 3">HM2</strain>
    </source>
</reference>
<feature type="transmembrane region" description="Helical" evidence="1">
    <location>
        <begin position="28"/>
        <end position="45"/>
    </location>
</feature>
<evidence type="ECO:0000313" key="2">
    <source>
        <dbReference type="EMBL" id="SUQ25878.1"/>
    </source>
</evidence>
<sequence length="46" mass="5035">MLHCLGCEDKNMENNEVEIKKVGPIVETVWGVFLLVASCALIVFAA</sequence>
<keyword evidence="1" id="KW-0472">Membrane</keyword>
<keyword evidence="1" id="KW-1133">Transmembrane helix</keyword>
<dbReference type="AlphaFoldDB" id="A0A380S993"/>
<gene>
    <name evidence="2" type="ORF">SAMN05661053_2677</name>
</gene>
<organism evidence="2 3">
    <name type="scientific">Fibrobacter succinogenes</name>
    <name type="common">Bacteroides succinogenes</name>
    <dbReference type="NCBI Taxonomy" id="833"/>
    <lineage>
        <taxon>Bacteria</taxon>
        <taxon>Pseudomonadati</taxon>
        <taxon>Fibrobacterota</taxon>
        <taxon>Fibrobacteria</taxon>
        <taxon>Fibrobacterales</taxon>
        <taxon>Fibrobacteraceae</taxon>
        <taxon>Fibrobacter</taxon>
    </lineage>
</organism>
<dbReference type="EMBL" id="UHJL01000004">
    <property type="protein sequence ID" value="SUQ25878.1"/>
    <property type="molecule type" value="Genomic_DNA"/>
</dbReference>
<protein>
    <submittedName>
        <fullName evidence="2">Uncharacterized protein</fullName>
    </submittedName>
</protein>
<evidence type="ECO:0000256" key="1">
    <source>
        <dbReference type="SAM" id="Phobius"/>
    </source>
</evidence>
<name>A0A380S993_FIBSU</name>
<dbReference type="Proteomes" id="UP000255423">
    <property type="component" value="Unassembled WGS sequence"/>
</dbReference>